<reference evidence="2" key="1">
    <citation type="submission" date="2019-06" db="EMBL/GenBank/DDBJ databases">
        <title>Complete mitochondrial genome sequencing of NWB CMS and Normal type.</title>
        <authorList>
            <person name="Zhang L."/>
            <person name="Wang Q."/>
            <person name="Wang Y."/>
        </authorList>
    </citation>
    <scope>NUCLEOTIDE SEQUENCE</scope>
    <source>
        <strain evidence="1">YB-A</strain>
        <strain evidence="2">YB-B</strain>
    </source>
</reference>
<protein>
    <submittedName>
        <fullName evidence="2">Uncharacterized protein</fullName>
    </submittedName>
</protein>
<dbReference type="AlphaFoldDB" id="A0A650GCE6"/>
<dbReference type="EMBL" id="MN056360">
    <property type="protein sequence ID" value="QGW48390.1"/>
    <property type="molecule type" value="Genomic_DNA"/>
</dbReference>
<sequence length="83" mass="9041">MMLRSAVRSARGKLGLGWDRIVRSGPSGVIFWPSLPYPPALMLMLGDRNLLLRSTAVTPERKGSTRALVLRRGGRTNRGLAPG</sequence>
<organism evidence="2">
    <name type="scientific">Raphanus sativus</name>
    <name type="common">Radish</name>
    <name type="synonym">Raphanus raphanistrum var. sativus</name>
    <dbReference type="NCBI Taxonomy" id="3726"/>
    <lineage>
        <taxon>Eukaryota</taxon>
        <taxon>Viridiplantae</taxon>
        <taxon>Streptophyta</taxon>
        <taxon>Embryophyta</taxon>
        <taxon>Tracheophyta</taxon>
        <taxon>Spermatophyta</taxon>
        <taxon>Magnoliopsida</taxon>
        <taxon>eudicotyledons</taxon>
        <taxon>Gunneridae</taxon>
        <taxon>Pentapetalae</taxon>
        <taxon>rosids</taxon>
        <taxon>malvids</taxon>
        <taxon>Brassicales</taxon>
        <taxon>Brassicaceae</taxon>
        <taxon>Brassiceae</taxon>
        <taxon>Raphanus</taxon>
    </lineage>
</organism>
<keyword evidence="2" id="KW-0496">Mitochondrion</keyword>
<accession>A0A650GCE6</accession>
<geneLocation type="mitochondrion" evidence="2"/>
<name>A0A650GCE6_RAPSA</name>
<evidence type="ECO:0000313" key="1">
    <source>
        <dbReference type="EMBL" id="QGW48390.1"/>
    </source>
</evidence>
<dbReference type="EMBL" id="MN056359">
    <property type="protein sequence ID" value="QGW48627.1"/>
    <property type="molecule type" value="Genomic_DNA"/>
</dbReference>
<evidence type="ECO:0000313" key="2">
    <source>
        <dbReference type="EMBL" id="QGW48627.1"/>
    </source>
</evidence>
<proteinExistence type="predicted"/>
<gene>
    <name evidence="2" type="primary">orf83b</name>
</gene>